<reference evidence="3 4" key="1">
    <citation type="submission" date="2018-03" db="EMBL/GenBank/DDBJ databases">
        <title>Genomic Encyclopedia of Type Strains, Phase III (KMG-III): the genomes of soil and plant-associated and newly described type strains.</title>
        <authorList>
            <person name="Whitman W."/>
        </authorList>
    </citation>
    <scope>NUCLEOTIDE SEQUENCE [LARGE SCALE GENOMIC DNA]</scope>
    <source>
        <strain evidence="3 4">CGMCC 1.12700</strain>
    </source>
</reference>
<dbReference type="EMBL" id="PYGD01000010">
    <property type="protein sequence ID" value="PSK89845.1"/>
    <property type="molecule type" value="Genomic_DNA"/>
</dbReference>
<dbReference type="OrthoDB" id="9815205at2"/>
<dbReference type="InterPro" id="IPR013766">
    <property type="entry name" value="Thioredoxin_domain"/>
</dbReference>
<keyword evidence="1" id="KW-0732">Signal</keyword>
<dbReference type="CDD" id="cd02966">
    <property type="entry name" value="TlpA_like_family"/>
    <property type="match status" value="1"/>
</dbReference>
<name>A0A2P8CY01_9BACT</name>
<feature type="chain" id="PRO_5015110526" evidence="1">
    <location>
        <begin position="23"/>
        <end position="165"/>
    </location>
</feature>
<dbReference type="RefSeq" id="WP_106524647.1">
    <property type="nucleotide sequence ID" value="NZ_PYGD01000010.1"/>
</dbReference>
<dbReference type="InterPro" id="IPR050553">
    <property type="entry name" value="Thioredoxin_ResA/DsbE_sf"/>
</dbReference>
<sequence length="165" mass="18988">MKKCIPVLLLILTLFTTRQSFAQKSIPAYDSKSFLERVSNPDTLYIVNFWATWCIPCVKELPAFDIIHDLYKGKPVKVLLMSFDFREQYPAKLESWVKKKKIHSEVAWFSESNPNDYIPKIAPEWEGALPATLLINNSTGKREVLGREITADELKQWIATQPGSR</sequence>
<proteinExistence type="predicted"/>
<accession>A0A2P8CY01</accession>
<evidence type="ECO:0000256" key="1">
    <source>
        <dbReference type="SAM" id="SignalP"/>
    </source>
</evidence>
<keyword evidence="4" id="KW-1185">Reference proteome</keyword>
<dbReference type="PANTHER" id="PTHR42852:SF13">
    <property type="entry name" value="PROTEIN DIPZ"/>
    <property type="match status" value="1"/>
</dbReference>
<organism evidence="3 4">
    <name type="scientific">Taibaiella chishuiensis</name>
    <dbReference type="NCBI Taxonomy" id="1434707"/>
    <lineage>
        <taxon>Bacteria</taxon>
        <taxon>Pseudomonadati</taxon>
        <taxon>Bacteroidota</taxon>
        <taxon>Chitinophagia</taxon>
        <taxon>Chitinophagales</taxon>
        <taxon>Chitinophagaceae</taxon>
        <taxon>Taibaiella</taxon>
    </lineage>
</organism>
<comment type="caution">
    <text evidence="3">The sequence shown here is derived from an EMBL/GenBank/DDBJ whole genome shotgun (WGS) entry which is preliminary data.</text>
</comment>
<evidence type="ECO:0000313" key="4">
    <source>
        <dbReference type="Proteomes" id="UP000240572"/>
    </source>
</evidence>
<dbReference type="SUPFAM" id="SSF52833">
    <property type="entry name" value="Thioredoxin-like"/>
    <property type="match status" value="1"/>
</dbReference>
<dbReference type="Pfam" id="PF00578">
    <property type="entry name" value="AhpC-TSA"/>
    <property type="match status" value="1"/>
</dbReference>
<dbReference type="Gene3D" id="3.40.30.10">
    <property type="entry name" value="Glutaredoxin"/>
    <property type="match status" value="1"/>
</dbReference>
<dbReference type="InterPro" id="IPR036249">
    <property type="entry name" value="Thioredoxin-like_sf"/>
</dbReference>
<feature type="domain" description="Thioredoxin" evidence="2">
    <location>
        <begin position="15"/>
        <end position="163"/>
    </location>
</feature>
<dbReference type="InterPro" id="IPR000866">
    <property type="entry name" value="AhpC/TSA"/>
</dbReference>
<dbReference type="PANTHER" id="PTHR42852">
    <property type="entry name" value="THIOL:DISULFIDE INTERCHANGE PROTEIN DSBE"/>
    <property type="match status" value="1"/>
</dbReference>
<evidence type="ECO:0000259" key="2">
    <source>
        <dbReference type="PROSITE" id="PS51352"/>
    </source>
</evidence>
<dbReference type="Proteomes" id="UP000240572">
    <property type="component" value="Unassembled WGS sequence"/>
</dbReference>
<protein>
    <submittedName>
        <fullName evidence="3">Thioredoxin</fullName>
    </submittedName>
</protein>
<evidence type="ECO:0000313" key="3">
    <source>
        <dbReference type="EMBL" id="PSK89845.1"/>
    </source>
</evidence>
<feature type="signal peptide" evidence="1">
    <location>
        <begin position="1"/>
        <end position="22"/>
    </location>
</feature>
<gene>
    <name evidence="3" type="ORF">B0I18_110146</name>
</gene>
<dbReference type="PROSITE" id="PS51352">
    <property type="entry name" value="THIOREDOXIN_2"/>
    <property type="match status" value="1"/>
</dbReference>
<dbReference type="AlphaFoldDB" id="A0A2P8CY01"/>